<evidence type="ECO:0000313" key="1">
    <source>
        <dbReference type="EMBL" id="CAF0989748.1"/>
    </source>
</evidence>
<gene>
    <name evidence="1" type="ORF">OVA965_LOCUS14011</name>
    <name evidence="2" type="ORF">TMI583_LOCUS14014</name>
</gene>
<sequence length="166" mass="20084">MNFLHRQTKVSPLNDETSNINDYKIKKHRINSYIKKVKLHSFNKQQETNVEYVRIIDYDVDNSTKKDLSHHNKRTKKIFAENHFVLNSDKKQSCDPCPNLEQKKLVNQNRRRRRQKRDNKNMEQHMLLSERKDLMTSPDEVAFVKKQVFVKKQKIDDEREIKCEQE</sequence>
<evidence type="ECO:0000313" key="3">
    <source>
        <dbReference type="Proteomes" id="UP000682733"/>
    </source>
</evidence>
<proteinExistence type="predicted"/>
<dbReference type="Proteomes" id="UP000677228">
    <property type="component" value="Unassembled WGS sequence"/>
</dbReference>
<accession>A0A8S2IUS9</accession>
<comment type="caution">
    <text evidence="2">The sequence shown here is derived from an EMBL/GenBank/DDBJ whole genome shotgun (WGS) entry which is preliminary data.</text>
</comment>
<organism evidence="2 3">
    <name type="scientific">Didymodactylos carnosus</name>
    <dbReference type="NCBI Taxonomy" id="1234261"/>
    <lineage>
        <taxon>Eukaryota</taxon>
        <taxon>Metazoa</taxon>
        <taxon>Spiralia</taxon>
        <taxon>Gnathifera</taxon>
        <taxon>Rotifera</taxon>
        <taxon>Eurotatoria</taxon>
        <taxon>Bdelloidea</taxon>
        <taxon>Philodinida</taxon>
        <taxon>Philodinidae</taxon>
        <taxon>Didymodactylos</taxon>
    </lineage>
</organism>
<dbReference type="EMBL" id="CAJOBA010005981">
    <property type="protein sequence ID" value="CAF3759854.1"/>
    <property type="molecule type" value="Genomic_DNA"/>
</dbReference>
<protein>
    <submittedName>
        <fullName evidence="2">Uncharacterized protein</fullName>
    </submittedName>
</protein>
<dbReference type="AlphaFoldDB" id="A0A8S2IUS9"/>
<name>A0A8S2IUS9_9BILA</name>
<dbReference type="Proteomes" id="UP000682733">
    <property type="component" value="Unassembled WGS sequence"/>
</dbReference>
<evidence type="ECO:0000313" key="2">
    <source>
        <dbReference type="EMBL" id="CAF3759854.1"/>
    </source>
</evidence>
<dbReference type="EMBL" id="CAJNOK010005974">
    <property type="protein sequence ID" value="CAF0989748.1"/>
    <property type="molecule type" value="Genomic_DNA"/>
</dbReference>
<reference evidence="2" key="1">
    <citation type="submission" date="2021-02" db="EMBL/GenBank/DDBJ databases">
        <authorList>
            <person name="Nowell W R."/>
        </authorList>
    </citation>
    <scope>NUCLEOTIDE SEQUENCE</scope>
</reference>